<evidence type="ECO:0000256" key="3">
    <source>
        <dbReference type="ARBA" id="ARBA00022723"/>
    </source>
</evidence>
<dbReference type="SMART" id="SM00729">
    <property type="entry name" value="Elp3"/>
    <property type="match status" value="1"/>
</dbReference>
<keyword evidence="2" id="KW-0949">S-adenosyl-L-methionine</keyword>
<evidence type="ECO:0000256" key="5">
    <source>
        <dbReference type="ARBA" id="ARBA00023014"/>
    </source>
</evidence>
<dbReference type="GO" id="GO:0051539">
    <property type="term" value="F:4 iron, 4 sulfur cluster binding"/>
    <property type="evidence" value="ECO:0007669"/>
    <property type="project" value="TreeGrafter"/>
</dbReference>
<dbReference type="GO" id="GO:0046872">
    <property type="term" value="F:metal ion binding"/>
    <property type="evidence" value="ECO:0007669"/>
    <property type="project" value="UniProtKB-KW"/>
</dbReference>
<protein>
    <submittedName>
        <fullName evidence="7">Radical SAM protein</fullName>
    </submittedName>
</protein>
<feature type="domain" description="Radical SAM core" evidence="6">
    <location>
        <begin position="42"/>
        <end position="276"/>
    </location>
</feature>
<dbReference type="AlphaFoldDB" id="A0A502GBJ8"/>
<evidence type="ECO:0000259" key="6">
    <source>
        <dbReference type="PROSITE" id="PS51918"/>
    </source>
</evidence>
<dbReference type="InterPro" id="IPR006638">
    <property type="entry name" value="Elp3/MiaA/NifB-like_rSAM"/>
</dbReference>
<name>A0A502GBJ8_9GAMM</name>
<organism evidence="7 8">
    <name type="scientific">Ewingella americana</name>
    <dbReference type="NCBI Taxonomy" id="41202"/>
    <lineage>
        <taxon>Bacteria</taxon>
        <taxon>Pseudomonadati</taxon>
        <taxon>Pseudomonadota</taxon>
        <taxon>Gammaproteobacteria</taxon>
        <taxon>Enterobacterales</taxon>
        <taxon>Yersiniaceae</taxon>
        <taxon>Ewingella</taxon>
    </lineage>
</organism>
<dbReference type="InterPro" id="IPR013785">
    <property type="entry name" value="Aldolase_TIM"/>
</dbReference>
<keyword evidence="5" id="KW-0411">Iron-sulfur</keyword>
<dbReference type="OrthoDB" id="9808022at2"/>
<comment type="cofactor">
    <cofactor evidence="1">
        <name>[4Fe-4S] cluster</name>
        <dbReference type="ChEBI" id="CHEBI:49883"/>
    </cofactor>
</comment>
<evidence type="ECO:0000313" key="7">
    <source>
        <dbReference type="EMBL" id="TPG58406.1"/>
    </source>
</evidence>
<dbReference type="InterPro" id="IPR034505">
    <property type="entry name" value="Coproporphyrinogen-III_oxidase"/>
</dbReference>
<dbReference type="Proteomes" id="UP000317663">
    <property type="component" value="Unassembled WGS sequence"/>
</dbReference>
<dbReference type="InterPro" id="IPR058240">
    <property type="entry name" value="rSAM_sf"/>
</dbReference>
<dbReference type="GO" id="GO:0005737">
    <property type="term" value="C:cytoplasm"/>
    <property type="evidence" value="ECO:0007669"/>
    <property type="project" value="TreeGrafter"/>
</dbReference>
<gene>
    <name evidence="7" type="ORF">EAH77_19415</name>
</gene>
<comment type="caution">
    <text evidence="7">The sequence shown here is derived from an EMBL/GenBank/DDBJ whole genome shotgun (WGS) entry which is preliminary data.</text>
</comment>
<sequence>MKLTKNGLMCFDYQFPIYNYFFPNQHKNITTKTLQQTYSTSNENIRSRALYFHIPFCETICSFCHFTRGGYKDHNDVDRYTKALIKEIEIKAQMVDYHAVPVRAIFFGGGTPSILSAENIRAIGAAIHHHFDLSKLEEFSFEIEVKSLNDDKISALQDIGVTHPRFGLQTFSPLWRKLFNLTSTIEQIQYAARALNAAFPHVSFDIIYGMNGQDEEDIISDLEQAIALGTTNIDIYPINNVSTQPKLHKHIKDTNLGVTSATRKFTMNILIDAYMRSRGFMPHNGHGYVRCNNITSDVVTTNYKFIYHEHVYGYADHDLHGFGVNAASSLREHAVTNTSGREKYINAIEQGEVSCTISQHPSYMDEMKPLILHLAYFASLEKSKVRMETIPDSLMERIAELKNEGLITEDAEYFRLTKKGWYWYTNIMYYLMPDVDKDIMKSYIHKQLSTPGKFISKKELIFTTAQ</sequence>
<dbReference type="CDD" id="cd01335">
    <property type="entry name" value="Radical_SAM"/>
    <property type="match status" value="1"/>
</dbReference>
<dbReference type="SFLD" id="SFLDG01065">
    <property type="entry name" value="anaerobic_coproporphyrinogen-I"/>
    <property type="match status" value="1"/>
</dbReference>
<dbReference type="Pfam" id="PF04055">
    <property type="entry name" value="Radical_SAM"/>
    <property type="match status" value="1"/>
</dbReference>
<dbReference type="PANTHER" id="PTHR13932">
    <property type="entry name" value="COPROPORPHYRINIGEN III OXIDASE"/>
    <property type="match status" value="1"/>
</dbReference>
<dbReference type="PANTHER" id="PTHR13932:SF5">
    <property type="entry name" value="RADICAL S-ADENOSYL METHIONINE DOMAIN-CONTAINING PROTEIN 1, MITOCHONDRIAL"/>
    <property type="match status" value="1"/>
</dbReference>
<evidence type="ECO:0000256" key="1">
    <source>
        <dbReference type="ARBA" id="ARBA00001966"/>
    </source>
</evidence>
<dbReference type="SUPFAM" id="SSF102114">
    <property type="entry name" value="Radical SAM enzymes"/>
    <property type="match status" value="1"/>
</dbReference>
<evidence type="ECO:0000313" key="8">
    <source>
        <dbReference type="Proteomes" id="UP000317663"/>
    </source>
</evidence>
<dbReference type="EMBL" id="RCZD01000011">
    <property type="protein sequence ID" value="TPG58406.1"/>
    <property type="molecule type" value="Genomic_DNA"/>
</dbReference>
<evidence type="ECO:0000256" key="4">
    <source>
        <dbReference type="ARBA" id="ARBA00023004"/>
    </source>
</evidence>
<reference evidence="7 8" key="1">
    <citation type="journal article" date="2019" name="Environ. Microbiol.">
        <title>Species interactions and distinct microbial communities in high Arctic permafrost affected cryosols are associated with the CH4 and CO2 gas fluxes.</title>
        <authorList>
            <person name="Altshuler I."/>
            <person name="Hamel J."/>
            <person name="Turney S."/>
            <person name="Magnuson E."/>
            <person name="Levesque R."/>
            <person name="Greer C."/>
            <person name="Whyte L.G."/>
        </authorList>
    </citation>
    <scope>NUCLEOTIDE SEQUENCE [LARGE SCALE GENOMIC DNA]</scope>
    <source>
        <strain evidence="7 8">E4</strain>
    </source>
</reference>
<dbReference type="RefSeq" id="WP_140474445.1">
    <property type="nucleotide sequence ID" value="NZ_RCZD01000011.1"/>
</dbReference>
<dbReference type="InterPro" id="IPR007197">
    <property type="entry name" value="rSAM"/>
</dbReference>
<keyword evidence="8" id="KW-1185">Reference proteome</keyword>
<dbReference type="PROSITE" id="PS51918">
    <property type="entry name" value="RADICAL_SAM"/>
    <property type="match status" value="1"/>
</dbReference>
<dbReference type="SFLD" id="SFLDS00029">
    <property type="entry name" value="Radical_SAM"/>
    <property type="match status" value="1"/>
</dbReference>
<keyword evidence="4" id="KW-0408">Iron</keyword>
<accession>A0A502GBJ8</accession>
<keyword evidence="3" id="KW-0479">Metal-binding</keyword>
<dbReference type="GO" id="GO:0003824">
    <property type="term" value="F:catalytic activity"/>
    <property type="evidence" value="ECO:0007669"/>
    <property type="project" value="InterPro"/>
</dbReference>
<proteinExistence type="predicted"/>
<dbReference type="GO" id="GO:0006779">
    <property type="term" value="P:porphyrin-containing compound biosynthetic process"/>
    <property type="evidence" value="ECO:0007669"/>
    <property type="project" value="TreeGrafter"/>
</dbReference>
<evidence type="ECO:0000256" key="2">
    <source>
        <dbReference type="ARBA" id="ARBA00022691"/>
    </source>
</evidence>
<dbReference type="Gene3D" id="3.20.20.70">
    <property type="entry name" value="Aldolase class I"/>
    <property type="match status" value="1"/>
</dbReference>